<reference evidence="1" key="1">
    <citation type="journal article" date="2012" name="PLoS ONE">
        <title>Gene sets for utilization of primary and secondary nutrition supplies in the distal gut of endangered iberian lynx.</title>
        <authorList>
            <person name="Alcaide M."/>
            <person name="Messina E."/>
            <person name="Richter M."/>
            <person name="Bargiela R."/>
            <person name="Peplies J."/>
            <person name="Huws S.A."/>
            <person name="Newbold C.J."/>
            <person name="Golyshin P.N."/>
            <person name="Simon M.A."/>
            <person name="Lopez G."/>
            <person name="Yakimov M.M."/>
            <person name="Ferrer M."/>
        </authorList>
    </citation>
    <scope>NUCLEOTIDE SEQUENCE</scope>
</reference>
<dbReference type="EMBL" id="AMCI01000074">
    <property type="protein sequence ID" value="EJX10803.1"/>
    <property type="molecule type" value="Genomic_DNA"/>
</dbReference>
<accession>J9H445</accession>
<evidence type="ECO:0000313" key="1">
    <source>
        <dbReference type="EMBL" id="EJX10803.1"/>
    </source>
</evidence>
<sequence>MRGQQRLRTQDQGIQEFGGGLCLG</sequence>
<name>J9H445_9ZZZZ</name>
<comment type="caution">
    <text evidence="1">The sequence shown here is derived from an EMBL/GenBank/DDBJ whole genome shotgun (WGS) entry which is preliminary data.</text>
</comment>
<dbReference type="AlphaFoldDB" id="J9H445"/>
<proteinExistence type="predicted"/>
<feature type="non-terminal residue" evidence="1">
    <location>
        <position position="24"/>
    </location>
</feature>
<gene>
    <name evidence="1" type="ORF">EVA_00499</name>
</gene>
<organism evidence="1">
    <name type="scientific">gut metagenome</name>
    <dbReference type="NCBI Taxonomy" id="749906"/>
    <lineage>
        <taxon>unclassified sequences</taxon>
        <taxon>metagenomes</taxon>
        <taxon>organismal metagenomes</taxon>
    </lineage>
</organism>
<protein>
    <submittedName>
        <fullName evidence="1">Uncharacterized protein</fullName>
    </submittedName>
</protein>